<evidence type="ECO:0000313" key="10">
    <source>
        <dbReference type="Proteomes" id="UP000078387"/>
    </source>
</evidence>
<evidence type="ECO:0000256" key="5">
    <source>
        <dbReference type="ARBA" id="ARBA00023136"/>
    </source>
</evidence>
<dbReference type="Gene3D" id="3.30.70.1350">
    <property type="entry name" value="Cation efflux protein, cytoplasmic domain"/>
    <property type="match status" value="1"/>
</dbReference>
<name>A0A5K1VAI2_ENTHI</name>
<dbReference type="FunFam" id="3.30.70.1350:FF:000003">
    <property type="entry name" value="Cation diffusion facilitator 1"/>
    <property type="match status" value="1"/>
</dbReference>
<dbReference type="PANTHER" id="PTHR43840">
    <property type="entry name" value="MITOCHONDRIAL METAL TRANSPORTER 1-RELATED"/>
    <property type="match status" value="1"/>
</dbReference>
<reference evidence="9 10" key="1">
    <citation type="submission" date="2016-05" db="EMBL/GenBank/DDBJ databases">
        <title>First whole genome sequencing of Entamoeba histolytica HM1:IMSS-clone-6.</title>
        <authorList>
            <person name="Mukherjee Avik.K."/>
            <person name="Izumyama S."/>
            <person name="Nakada-Tsukui K."/>
            <person name="Nozaki T."/>
        </authorList>
    </citation>
    <scope>NUCLEOTIDE SEQUENCE [LARGE SCALE GENOMIC DNA]</scope>
    <source>
        <strain evidence="9 10">HM1:IMSS clone 6</strain>
    </source>
</reference>
<dbReference type="InterPro" id="IPR027470">
    <property type="entry name" value="Cation_efflux_CTD"/>
</dbReference>
<dbReference type="InterPro" id="IPR058533">
    <property type="entry name" value="Cation_efflux_TM"/>
</dbReference>
<feature type="transmembrane region" description="Helical" evidence="6">
    <location>
        <begin position="85"/>
        <end position="107"/>
    </location>
</feature>
<evidence type="ECO:0000256" key="3">
    <source>
        <dbReference type="ARBA" id="ARBA00022692"/>
    </source>
</evidence>
<evidence type="ECO:0000259" key="7">
    <source>
        <dbReference type="Pfam" id="PF01545"/>
    </source>
</evidence>
<dbReference type="InterPro" id="IPR050291">
    <property type="entry name" value="CDF_Transporter"/>
</dbReference>
<dbReference type="VEuPathDB" id="AmoebaDB:KM1_092400"/>
<dbReference type="InterPro" id="IPR036837">
    <property type="entry name" value="Cation_efflux_CTD_sf"/>
</dbReference>
<comment type="caution">
    <text evidence="9">The sequence shown here is derived from an EMBL/GenBank/DDBJ whole genome shotgun (WGS) entry which is preliminary data.</text>
</comment>
<dbReference type="GO" id="GO:0016020">
    <property type="term" value="C:membrane"/>
    <property type="evidence" value="ECO:0007669"/>
    <property type="project" value="UniProtKB-SubCell"/>
</dbReference>
<evidence type="ECO:0000313" key="9">
    <source>
        <dbReference type="EMBL" id="GAT96246.1"/>
    </source>
</evidence>
<comment type="subcellular location">
    <subcellularLocation>
        <location evidence="1">Membrane</location>
        <topology evidence="1">Multi-pass membrane protein</topology>
    </subcellularLocation>
</comment>
<dbReference type="VEuPathDB" id="AmoebaDB:EHI5A_077390"/>
<dbReference type="InterPro" id="IPR027469">
    <property type="entry name" value="Cation_efflux_TMD_sf"/>
</dbReference>
<keyword evidence="5 6" id="KW-0472">Membrane</keyword>
<proteinExistence type="predicted"/>
<dbReference type="GO" id="GO:0008324">
    <property type="term" value="F:monoatomic cation transmembrane transporter activity"/>
    <property type="evidence" value="ECO:0007669"/>
    <property type="project" value="InterPro"/>
</dbReference>
<dbReference type="SUPFAM" id="SSF160240">
    <property type="entry name" value="Cation efflux protein cytoplasmic domain-like"/>
    <property type="match status" value="1"/>
</dbReference>
<dbReference type="NCBIfam" id="TIGR01297">
    <property type="entry name" value="CDF"/>
    <property type="match status" value="1"/>
</dbReference>
<dbReference type="SUPFAM" id="SSF161111">
    <property type="entry name" value="Cation efflux protein transmembrane domain-like"/>
    <property type="match status" value="1"/>
</dbReference>
<keyword evidence="2" id="KW-0813">Transport</keyword>
<dbReference type="Pfam" id="PF01545">
    <property type="entry name" value="Cation_efflux"/>
    <property type="match status" value="1"/>
</dbReference>
<dbReference type="Proteomes" id="UP000078387">
    <property type="component" value="Unassembled WGS sequence"/>
</dbReference>
<feature type="domain" description="Cation efflux protein cytoplasmic" evidence="8">
    <location>
        <begin position="282"/>
        <end position="357"/>
    </location>
</feature>
<evidence type="ECO:0000256" key="4">
    <source>
        <dbReference type="ARBA" id="ARBA00022989"/>
    </source>
</evidence>
<dbReference type="FunFam" id="1.20.1510.10:FF:000005">
    <property type="entry name" value="Putative Cation diffusion facilitator 1"/>
    <property type="match status" value="1"/>
</dbReference>
<feature type="transmembrane region" description="Helical" evidence="6">
    <location>
        <begin position="113"/>
        <end position="136"/>
    </location>
</feature>
<gene>
    <name evidence="9" type="ORF">CL6EHI_078700</name>
</gene>
<evidence type="ECO:0000256" key="2">
    <source>
        <dbReference type="ARBA" id="ARBA00022448"/>
    </source>
</evidence>
<evidence type="ECO:0000256" key="6">
    <source>
        <dbReference type="SAM" id="Phobius"/>
    </source>
</evidence>
<organism evidence="9 10">
    <name type="scientific">Entamoeba histolytica</name>
    <dbReference type="NCBI Taxonomy" id="5759"/>
    <lineage>
        <taxon>Eukaryota</taxon>
        <taxon>Amoebozoa</taxon>
        <taxon>Evosea</taxon>
        <taxon>Archamoebae</taxon>
        <taxon>Mastigamoebida</taxon>
        <taxon>Entamoebidae</taxon>
        <taxon>Entamoeba</taxon>
    </lineage>
</organism>
<dbReference type="VEuPathDB" id="AmoebaDB:EHI7A_047100"/>
<dbReference type="VEuPathDB" id="AmoebaDB:EHI8A_047310"/>
<dbReference type="Pfam" id="PF16916">
    <property type="entry name" value="ZT_dimer"/>
    <property type="match status" value="1"/>
</dbReference>
<feature type="transmembrane region" description="Helical" evidence="6">
    <location>
        <begin position="188"/>
        <end position="209"/>
    </location>
</feature>
<dbReference type="EMBL" id="BDEQ01000001">
    <property type="protein sequence ID" value="GAT96246.1"/>
    <property type="molecule type" value="Genomic_DNA"/>
</dbReference>
<feature type="transmembrane region" description="Helical" evidence="6">
    <location>
        <begin position="229"/>
        <end position="246"/>
    </location>
</feature>
<feature type="transmembrane region" description="Helical" evidence="6">
    <location>
        <begin position="157"/>
        <end position="176"/>
    </location>
</feature>
<dbReference type="OMA" id="QKVDTCR"/>
<dbReference type="InterPro" id="IPR002524">
    <property type="entry name" value="Cation_efflux"/>
</dbReference>
<feature type="transmembrane region" description="Helical" evidence="6">
    <location>
        <begin position="252"/>
        <end position="273"/>
    </location>
</feature>
<dbReference type="VEuPathDB" id="AmoebaDB:EHI_078700"/>
<evidence type="ECO:0000259" key="8">
    <source>
        <dbReference type="Pfam" id="PF16916"/>
    </source>
</evidence>
<keyword evidence="4 6" id="KW-1133">Transmembrane helix</keyword>
<dbReference type="Gene3D" id="1.20.1510.10">
    <property type="entry name" value="Cation efflux protein transmembrane domain"/>
    <property type="match status" value="1"/>
</dbReference>
<sequence>MNTAERVPLIKNEEQNTKFCSENQFDKSCDTVDESWKLTKNIFTKISTRNAKLKKFYEKQNKFVDSLFEEVPDDKDEITDCRTKIAIYGSFIVNVCLCLIKIVAAVMSGSLTVIASTLDSCLDIISGAVMFITALLMRKRNIYKYPVGKKRMEPLGVIVFATAMFTATIQLLTNAAKTLISGTSDFEMSIFPICVIGVTIFFKCCLYLYCRTVNNPSASALADDHRNDILTNTFGLCMSVVGYYYFWWLDAVGGIVLSFYIMINWFFTLMEYLSIMSGKAAPKEFISQIIVICWNHDPRIKAIDTVRAFHLSMGYMVEVDIVLAENMTLMEAHDIGESLQMRLEKHPNVDRAFVHLDYNDDHDVLNEHETDN</sequence>
<protein>
    <submittedName>
        <fullName evidence="9">Cation transporter putative</fullName>
    </submittedName>
</protein>
<feature type="domain" description="Cation efflux protein transmembrane" evidence="7">
    <location>
        <begin position="90"/>
        <end position="275"/>
    </location>
</feature>
<accession>A0A5K1VAI2</accession>
<dbReference type="AlphaFoldDB" id="A0A5K1VAI2"/>
<dbReference type="PANTHER" id="PTHR43840:SF13">
    <property type="entry name" value="CATION EFFLUX PROTEIN CYTOPLASMIC DOMAIN-CONTAINING PROTEIN"/>
    <property type="match status" value="1"/>
</dbReference>
<evidence type="ECO:0000256" key="1">
    <source>
        <dbReference type="ARBA" id="ARBA00004141"/>
    </source>
</evidence>
<keyword evidence="3 6" id="KW-0812">Transmembrane</keyword>